<evidence type="ECO:0000313" key="2">
    <source>
        <dbReference type="Proteomes" id="UP000823941"/>
    </source>
</evidence>
<protein>
    <submittedName>
        <fullName evidence="1">Uncharacterized protein</fullName>
    </submittedName>
</protein>
<sequence length="143" mass="16181">MLVELMEAMNLQDLDLQSEAIFEMYINLVTGVFTSSKKMMSKIITQYNLEPVDLDWTAAKQEMGISDDQLQILNKEALTQATLFAAVGIYLVLMGKQLTSNNYTKWIESRIRSFAAACEKRIRRGTQCLSLQAKSASELSTRE</sequence>
<reference evidence="1 2" key="1">
    <citation type="submission" date="2021-06" db="EMBL/GenBank/DDBJ databases">
        <title>A haploid diamondback moth (Plutella xylostella L.) genome assembly resolves 31 chromosomes and identifies a diamide resistance mutation.</title>
        <authorList>
            <person name="Ward C.M."/>
            <person name="Perry K.D."/>
            <person name="Baker G."/>
            <person name="Powis K."/>
            <person name="Heckel D.G."/>
            <person name="Baxter S.W."/>
        </authorList>
    </citation>
    <scope>NUCLEOTIDE SEQUENCE [LARGE SCALE GENOMIC DNA]</scope>
    <source>
        <strain evidence="1 2">LV</strain>
        <tissue evidence="1">Single pupa</tissue>
    </source>
</reference>
<proteinExistence type="predicted"/>
<accession>A0ABQ7Q7S1</accession>
<dbReference type="EMBL" id="JAHIBW010000020">
    <property type="protein sequence ID" value="KAG7300795.1"/>
    <property type="molecule type" value="Genomic_DNA"/>
</dbReference>
<organism evidence="1 2">
    <name type="scientific">Plutella xylostella</name>
    <name type="common">Diamondback moth</name>
    <name type="synonym">Plutella maculipennis</name>
    <dbReference type="NCBI Taxonomy" id="51655"/>
    <lineage>
        <taxon>Eukaryota</taxon>
        <taxon>Metazoa</taxon>
        <taxon>Ecdysozoa</taxon>
        <taxon>Arthropoda</taxon>
        <taxon>Hexapoda</taxon>
        <taxon>Insecta</taxon>
        <taxon>Pterygota</taxon>
        <taxon>Neoptera</taxon>
        <taxon>Endopterygota</taxon>
        <taxon>Lepidoptera</taxon>
        <taxon>Glossata</taxon>
        <taxon>Ditrysia</taxon>
        <taxon>Yponomeutoidea</taxon>
        <taxon>Plutellidae</taxon>
        <taxon>Plutella</taxon>
    </lineage>
</organism>
<keyword evidence="2" id="KW-1185">Reference proteome</keyword>
<gene>
    <name evidence="1" type="ORF">JYU34_015128</name>
</gene>
<dbReference type="Proteomes" id="UP000823941">
    <property type="component" value="Chromosome 20"/>
</dbReference>
<comment type="caution">
    <text evidence="1">The sequence shown here is derived from an EMBL/GenBank/DDBJ whole genome shotgun (WGS) entry which is preliminary data.</text>
</comment>
<name>A0ABQ7Q7S1_PLUXY</name>
<evidence type="ECO:0000313" key="1">
    <source>
        <dbReference type="EMBL" id="KAG7300795.1"/>
    </source>
</evidence>